<dbReference type="AlphaFoldDB" id="A0A6J1F2P4"/>
<dbReference type="PANTHER" id="PTHR35830:SF1">
    <property type="entry name" value="OS05G0299200 PROTEIN"/>
    <property type="match status" value="1"/>
</dbReference>
<keyword evidence="2" id="KW-1185">Reference proteome</keyword>
<dbReference type="KEGG" id="cmos:111439130"/>
<organism evidence="2 3">
    <name type="scientific">Cucurbita moschata</name>
    <name type="common">Winter crookneck squash</name>
    <name type="synonym">Cucurbita pepo var. moschata</name>
    <dbReference type="NCBI Taxonomy" id="3662"/>
    <lineage>
        <taxon>Eukaryota</taxon>
        <taxon>Viridiplantae</taxon>
        <taxon>Streptophyta</taxon>
        <taxon>Embryophyta</taxon>
        <taxon>Tracheophyta</taxon>
        <taxon>Spermatophyta</taxon>
        <taxon>Magnoliopsida</taxon>
        <taxon>eudicotyledons</taxon>
        <taxon>Gunneridae</taxon>
        <taxon>Pentapetalae</taxon>
        <taxon>rosids</taxon>
        <taxon>fabids</taxon>
        <taxon>Cucurbitales</taxon>
        <taxon>Cucurbitaceae</taxon>
        <taxon>Cucurbiteae</taxon>
        <taxon>Cucurbita</taxon>
    </lineage>
</organism>
<dbReference type="PANTHER" id="PTHR35830">
    <property type="entry name" value="OS05G0299200 PROTEIN"/>
    <property type="match status" value="1"/>
</dbReference>
<evidence type="ECO:0000313" key="2">
    <source>
        <dbReference type="Proteomes" id="UP000504609"/>
    </source>
</evidence>
<keyword evidence="1" id="KW-0812">Transmembrane</keyword>
<evidence type="ECO:0000256" key="1">
    <source>
        <dbReference type="SAM" id="Phobius"/>
    </source>
</evidence>
<protein>
    <submittedName>
        <fullName evidence="3">Uncharacterized protein LOC111439130 isoform X1</fullName>
    </submittedName>
</protein>
<sequence length="504" mass="57015">METTPTLCSFPPYPFTSHLHYRHLRCRIYSPEPRQLFTTLSCFKPRRRPRRKNKLAKFHTIQSPLESSSDSKLQTIIEIDQFTAEASSLVYSVYYYSRSQFRQFLSSGLDAFHDLRTLIAFDDQNRTLTVSCRRSTVEFLGQLVLFSFVVVFLGRVLIGIGSRFRNQFSYGYTSPVVRRDRSLGGREVVVGTVRDKAMAKKNNHFGILDSPLSMTSMALTDVSDEVSRNGAWVGDRLPKWWPPAVPRRISTANRQGYQIEADRLVRALVDSRMSGRDFMEDDILHLRQICRMSGVKVSFNTENMRDSFYRASVDSVFNIYSRTPINPNSVLINGENGPSFLAGLAEDIGIENTRAARIVSAAVAARMRSCFLQAWALVMQDRHSEADAELLKICHVVQTFPPDESSPEMEMLTLGLKKHLKVEQRECLMNMFISVCGKDSHRTAAEALGLLLPPNIGFSYCQILCASKCSFLFISTLPPNVHTPSTFSSTLALFINCLIHPTIN</sequence>
<feature type="transmembrane region" description="Helical" evidence="1">
    <location>
        <begin position="139"/>
        <end position="158"/>
    </location>
</feature>
<name>A0A6J1F2P4_CUCMO</name>
<evidence type="ECO:0000313" key="3">
    <source>
        <dbReference type="RefSeq" id="XP_022932630.1"/>
    </source>
</evidence>
<keyword evidence="1" id="KW-0472">Membrane</keyword>
<reference evidence="3" key="1">
    <citation type="submission" date="2025-08" db="UniProtKB">
        <authorList>
            <consortium name="RefSeq"/>
        </authorList>
    </citation>
    <scope>IDENTIFICATION</scope>
    <source>
        <tissue evidence="3">Young leaves</tissue>
    </source>
</reference>
<dbReference type="Proteomes" id="UP000504609">
    <property type="component" value="Unplaced"/>
</dbReference>
<proteinExistence type="predicted"/>
<keyword evidence="1" id="KW-1133">Transmembrane helix</keyword>
<dbReference type="RefSeq" id="XP_022932630.1">
    <property type="nucleotide sequence ID" value="XM_023076862.1"/>
</dbReference>
<accession>A0A6J1F2P4</accession>
<gene>
    <name evidence="3" type="primary">LOC111439130</name>
</gene>
<dbReference type="GeneID" id="111439130"/>